<gene>
    <name evidence="2" type="ORF">H9Q72_012137</name>
</gene>
<name>A0A9P7HGA3_9HYPO</name>
<dbReference type="AlphaFoldDB" id="A0A9P7HGA3"/>
<evidence type="ECO:0000313" key="3">
    <source>
        <dbReference type="Proteomes" id="UP000750502"/>
    </source>
</evidence>
<feature type="region of interest" description="Disordered" evidence="1">
    <location>
        <begin position="75"/>
        <end position="117"/>
    </location>
</feature>
<dbReference type="Proteomes" id="UP000750502">
    <property type="component" value="Unassembled WGS sequence"/>
</dbReference>
<accession>A0A9P7HGA3</accession>
<feature type="compositionally biased region" description="Basic and acidic residues" evidence="1">
    <location>
        <begin position="94"/>
        <end position="117"/>
    </location>
</feature>
<comment type="caution">
    <text evidence="2">The sequence shown here is derived from an EMBL/GenBank/DDBJ whole genome shotgun (WGS) entry which is preliminary data.</text>
</comment>
<evidence type="ECO:0000313" key="2">
    <source>
        <dbReference type="EMBL" id="KAG5759737.1"/>
    </source>
</evidence>
<evidence type="ECO:0000256" key="1">
    <source>
        <dbReference type="SAM" id="MobiDB-lite"/>
    </source>
</evidence>
<protein>
    <submittedName>
        <fullName evidence="2">Uncharacterized protein</fullName>
    </submittedName>
</protein>
<dbReference type="OrthoDB" id="10261408at2759"/>
<sequence length="177" mass="20020">MVLIRVLHSANDQELLDRAFNDNNQELGFNERITEHSIGEQRMLALMNHWERFPLRTADNVARWIEEAGRNSIVQDGAGSHSVKKTGEPSQAMKDSENIGHQPEAHTENHISSEDDLSVENRYDDTVDQVSIFLPPMDSSIDTVQAPIPADKAHEVRNTTASSMIELPADFKDQFLW</sequence>
<reference evidence="2" key="1">
    <citation type="journal article" date="2020" name="bioRxiv">
        <title>Historical genomics reveals the evolutionary mechanisms behind multiple outbreaks of the host-specific coffee wilt pathogen Fusarium xylarioides.</title>
        <authorList>
            <person name="Peck D."/>
            <person name="Nowell R.W."/>
            <person name="Flood J."/>
            <person name="Ryan M.J."/>
            <person name="Barraclough T.G."/>
        </authorList>
    </citation>
    <scope>NUCLEOTIDE SEQUENCE</scope>
    <source>
        <strain evidence="2">IMI 127659i</strain>
    </source>
</reference>
<proteinExistence type="predicted"/>
<organism evidence="2 3">
    <name type="scientific">Fusarium xylarioides</name>
    <dbReference type="NCBI Taxonomy" id="221167"/>
    <lineage>
        <taxon>Eukaryota</taxon>
        <taxon>Fungi</taxon>
        <taxon>Dikarya</taxon>
        <taxon>Ascomycota</taxon>
        <taxon>Pezizomycotina</taxon>
        <taxon>Sordariomycetes</taxon>
        <taxon>Hypocreomycetidae</taxon>
        <taxon>Hypocreales</taxon>
        <taxon>Nectriaceae</taxon>
        <taxon>Fusarium</taxon>
        <taxon>Fusarium fujikuroi species complex</taxon>
    </lineage>
</organism>
<keyword evidence="3" id="KW-1185">Reference proteome</keyword>
<reference evidence="2" key="2">
    <citation type="submission" date="2020-10" db="EMBL/GenBank/DDBJ databases">
        <authorList>
            <person name="Peck L.D."/>
            <person name="Nowell R.W."/>
            <person name="Flood J."/>
            <person name="Ryan M.J."/>
            <person name="Barraclough T.G."/>
        </authorList>
    </citation>
    <scope>NUCLEOTIDE SEQUENCE</scope>
    <source>
        <strain evidence="2">IMI 127659i</strain>
    </source>
</reference>
<dbReference type="EMBL" id="JADFTT010000620">
    <property type="protein sequence ID" value="KAG5759737.1"/>
    <property type="molecule type" value="Genomic_DNA"/>
</dbReference>